<keyword evidence="1" id="KW-0812">Transmembrane</keyword>
<reference evidence="2 3" key="1">
    <citation type="submission" date="2020-08" db="EMBL/GenBank/DDBJ databases">
        <title>Genomic Encyclopedia of Type Strains, Phase IV (KMG-IV): sequencing the most valuable type-strain genomes for metagenomic binning, comparative biology and taxonomic classification.</title>
        <authorList>
            <person name="Goeker M."/>
        </authorList>
    </citation>
    <scope>NUCLEOTIDE SEQUENCE [LARGE SCALE GENOMIC DNA]</scope>
    <source>
        <strain evidence="2 3">DSM 101730</strain>
    </source>
</reference>
<keyword evidence="1" id="KW-1133">Transmembrane helix</keyword>
<keyword evidence="3" id="KW-1185">Reference proteome</keyword>
<organism evidence="2 3">
    <name type="scientific">Amaricoccus macauensis</name>
    <dbReference type="NCBI Taxonomy" id="57001"/>
    <lineage>
        <taxon>Bacteria</taxon>
        <taxon>Pseudomonadati</taxon>
        <taxon>Pseudomonadota</taxon>
        <taxon>Alphaproteobacteria</taxon>
        <taxon>Rhodobacterales</taxon>
        <taxon>Paracoccaceae</taxon>
        <taxon>Amaricoccus</taxon>
    </lineage>
</organism>
<sequence>MTSLTILRRCLSDTRGAAAIEYALIAALLAGAIIAAVGGAGQSVLGLYTRTTAAVQAAIPGSVSP</sequence>
<dbReference type="EMBL" id="JACHFM010000003">
    <property type="protein sequence ID" value="MBB5223549.1"/>
    <property type="molecule type" value="Genomic_DNA"/>
</dbReference>
<evidence type="ECO:0000256" key="1">
    <source>
        <dbReference type="SAM" id="Phobius"/>
    </source>
</evidence>
<protein>
    <submittedName>
        <fullName evidence="2">Flp pilus assembly pilin Flp</fullName>
    </submittedName>
</protein>
<dbReference type="InterPro" id="IPR007047">
    <property type="entry name" value="Flp_Fap"/>
</dbReference>
<comment type="caution">
    <text evidence="2">The sequence shown here is derived from an EMBL/GenBank/DDBJ whole genome shotgun (WGS) entry which is preliminary data.</text>
</comment>
<name>A0A840SK91_9RHOB</name>
<keyword evidence="1" id="KW-0472">Membrane</keyword>
<feature type="transmembrane region" description="Helical" evidence="1">
    <location>
        <begin position="20"/>
        <end position="40"/>
    </location>
</feature>
<dbReference type="RefSeq" id="WP_184152503.1">
    <property type="nucleotide sequence ID" value="NZ_JACHFM010000003.1"/>
</dbReference>
<dbReference type="AlphaFoldDB" id="A0A840SK91"/>
<dbReference type="Pfam" id="PF04964">
    <property type="entry name" value="Flp_Fap"/>
    <property type="match status" value="1"/>
</dbReference>
<evidence type="ECO:0000313" key="2">
    <source>
        <dbReference type="EMBL" id="MBB5223549.1"/>
    </source>
</evidence>
<proteinExistence type="predicted"/>
<accession>A0A840SK91</accession>
<dbReference type="Proteomes" id="UP000549457">
    <property type="component" value="Unassembled WGS sequence"/>
</dbReference>
<gene>
    <name evidence="2" type="ORF">HNP73_003496</name>
</gene>
<evidence type="ECO:0000313" key="3">
    <source>
        <dbReference type="Proteomes" id="UP000549457"/>
    </source>
</evidence>